<feature type="transmembrane region" description="Helical" evidence="6">
    <location>
        <begin position="56"/>
        <end position="78"/>
    </location>
</feature>
<dbReference type="PANTHER" id="PTHR23504">
    <property type="entry name" value="MAJOR FACILITATOR SUPERFAMILY DOMAIN-CONTAINING PROTEIN 10"/>
    <property type="match status" value="1"/>
</dbReference>
<evidence type="ECO:0000256" key="5">
    <source>
        <dbReference type="ARBA" id="ARBA00023136"/>
    </source>
</evidence>
<evidence type="ECO:0000256" key="4">
    <source>
        <dbReference type="ARBA" id="ARBA00022989"/>
    </source>
</evidence>
<feature type="transmembrane region" description="Helical" evidence="6">
    <location>
        <begin position="251"/>
        <end position="272"/>
    </location>
</feature>
<dbReference type="InParanoid" id="A0A409Y7W7"/>
<proteinExistence type="predicted"/>
<evidence type="ECO:0000256" key="2">
    <source>
        <dbReference type="ARBA" id="ARBA00022448"/>
    </source>
</evidence>
<dbReference type="Pfam" id="PF07690">
    <property type="entry name" value="MFS_1"/>
    <property type="match status" value="1"/>
</dbReference>
<comment type="subcellular location">
    <subcellularLocation>
        <location evidence="1">Membrane</location>
        <topology evidence="1">Multi-pass membrane protein</topology>
    </subcellularLocation>
</comment>
<evidence type="ECO:0000256" key="3">
    <source>
        <dbReference type="ARBA" id="ARBA00022692"/>
    </source>
</evidence>
<dbReference type="PANTHER" id="PTHR23504:SF15">
    <property type="entry name" value="MAJOR FACILITATOR SUPERFAMILY (MFS) PROFILE DOMAIN-CONTAINING PROTEIN"/>
    <property type="match status" value="1"/>
</dbReference>
<feature type="transmembrane region" description="Helical" evidence="6">
    <location>
        <begin position="292"/>
        <end position="319"/>
    </location>
</feature>
<dbReference type="InterPro" id="IPR036259">
    <property type="entry name" value="MFS_trans_sf"/>
</dbReference>
<accession>A0A409Y7W7</accession>
<feature type="transmembrane region" description="Helical" evidence="6">
    <location>
        <begin position="220"/>
        <end position="239"/>
    </location>
</feature>
<feature type="transmembrane region" description="Helical" evidence="6">
    <location>
        <begin position="331"/>
        <end position="356"/>
    </location>
</feature>
<feature type="transmembrane region" description="Helical" evidence="6">
    <location>
        <begin position="181"/>
        <end position="208"/>
    </location>
</feature>
<evidence type="ECO:0000256" key="1">
    <source>
        <dbReference type="ARBA" id="ARBA00004141"/>
    </source>
</evidence>
<dbReference type="AlphaFoldDB" id="A0A409Y7W7"/>
<feature type="transmembrane region" description="Helical" evidence="6">
    <location>
        <begin position="362"/>
        <end position="381"/>
    </location>
</feature>
<dbReference type="GO" id="GO:0022857">
    <property type="term" value="F:transmembrane transporter activity"/>
    <property type="evidence" value="ECO:0007669"/>
    <property type="project" value="InterPro"/>
</dbReference>
<keyword evidence="8" id="KW-1185">Reference proteome</keyword>
<reference evidence="7 8" key="1">
    <citation type="journal article" date="2018" name="Evol. Lett.">
        <title>Horizontal gene cluster transfer increased hallucinogenic mushroom diversity.</title>
        <authorList>
            <person name="Reynolds H.T."/>
            <person name="Vijayakumar V."/>
            <person name="Gluck-Thaler E."/>
            <person name="Korotkin H.B."/>
            <person name="Matheny P.B."/>
            <person name="Slot J.C."/>
        </authorList>
    </citation>
    <scope>NUCLEOTIDE SEQUENCE [LARGE SCALE GENOMIC DNA]</scope>
    <source>
        <strain evidence="7 8">SRW20</strain>
    </source>
</reference>
<dbReference type="Gene3D" id="1.20.1250.20">
    <property type="entry name" value="MFS general substrate transporter like domains"/>
    <property type="match status" value="2"/>
</dbReference>
<name>A0A409Y7W7_9AGAR</name>
<dbReference type="GO" id="GO:0016020">
    <property type="term" value="C:membrane"/>
    <property type="evidence" value="ECO:0007669"/>
    <property type="project" value="UniProtKB-SubCell"/>
</dbReference>
<dbReference type="OrthoDB" id="419616at2759"/>
<organism evidence="7 8">
    <name type="scientific">Gymnopilus dilepis</name>
    <dbReference type="NCBI Taxonomy" id="231916"/>
    <lineage>
        <taxon>Eukaryota</taxon>
        <taxon>Fungi</taxon>
        <taxon>Dikarya</taxon>
        <taxon>Basidiomycota</taxon>
        <taxon>Agaricomycotina</taxon>
        <taxon>Agaricomycetes</taxon>
        <taxon>Agaricomycetidae</taxon>
        <taxon>Agaricales</taxon>
        <taxon>Agaricineae</taxon>
        <taxon>Hymenogastraceae</taxon>
        <taxon>Gymnopilus</taxon>
    </lineage>
</organism>
<keyword evidence="3 6" id="KW-0812">Transmembrane</keyword>
<feature type="transmembrane region" description="Helical" evidence="6">
    <location>
        <begin position="90"/>
        <end position="109"/>
    </location>
</feature>
<keyword evidence="4 6" id="KW-1133">Transmembrane helix</keyword>
<sequence length="448" mass="48625">MDEHTPLLAPINSLPKRQLAILCAVRLADPLTFTQIFPYINQFLSRLHLVTSQSQIGFYSGLVESAFAFFQLCSIYHWARLSDNVGRKPVILIGTFGLAVTTIFLGFASSLPAILASRCLATGSLAGIIGLITARFFEETLPGKRREDVATTVTPSSSMEVPGDIPPISVFYLLRNPVIRALCVSGTALCFTATAFDAVFVLFCYTPIQLGGLDFSASQIGYSLAIAGISSILLQIMFLPTLLTHVHHARLYNLCMIFWPLTYLTLPLLNLIARGGLIGDQPSSELQPSTAYAIWLVIMLLMIMSRVGCLAYSVSLILVKQNSSPMALGKTNAIVLWGMCLARALAPAFVSSFFAWSKDKNILGGFLWLVVMVVISLLGCASSVNISKSEGYVEDETPAANRRLAENERYGGSASTEGLSELYRDLASEARSDNGAEDIISHDNASRN</sequence>
<dbReference type="EMBL" id="NHYE01001079">
    <property type="protein sequence ID" value="PPQ99120.1"/>
    <property type="molecule type" value="Genomic_DNA"/>
</dbReference>
<keyword evidence="2" id="KW-0813">Transport</keyword>
<evidence type="ECO:0000256" key="6">
    <source>
        <dbReference type="SAM" id="Phobius"/>
    </source>
</evidence>
<comment type="caution">
    <text evidence="7">The sequence shown here is derived from an EMBL/GenBank/DDBJ whole genome shotgun (WGS) entry which is preliminary data.</text>
</comment>
<dbReference type="SUPFAM" id="SSF103473">
    <property type="entry name" value="MFS general substrate transporter"/>
    <property type="match status" value="1"/>
</dbReference>
<dbReference type="Proteomes" id="UP000284706">
    <property type="component" value="Unassembled WGS sequence"/>
</dbReference>
<feature type="transmembrane region" description="Helical" evidence="6">
    <location>
        <begin position="115"/>
        <end position="137"/>
    </location>
</feature>
<evidence type="ECO:0000313" key="7">
    <source>
        <dbReference type="EMBL" id="PPQ99120.1"/>
    </source>
</evidence>
<protein>
    <recommendedName>
        <fullName evidence="9">Major facilitator superfamily (MFS) profile domain-containing protein</fullName>
    </recommendedName>
</protein>
<dbReference type="InterPro" id="IPR011701">
    <property type="entry name" value="MFS"/>
</dbReference>
<keyword evidence="5 6" id="KW-0472">Membrane</keyword>
<evidence type="ECO:0000313" key="8">
    <source>
        <dbReference type="Proteomes" id="UP000284706"/>
    </source>
</evidence>
<evidence type="ECO:0008006" key="9">
    <source>
        <dbReference type="Google" id="ProtNLM"/>
    </source>
</evidence>
<gene>
    <name evidence="7" type="ORF">CVT26_014370</name>
</gene>